<comment type="similarity">
    <text evidence="7">Belongs to the binding-protein-dependent transport system permease family.</text>
</comment>
<dbReference type="AlphaFoldDB" id="A0A916T3X9"/>
<comment type="subcellular location">
    <subcellularLocation>
        <location evidence="1 7">Cell membrane</location>
        <topology evidence="1 7">Multi-pass membrane protein</topology>
    </subcellularLocation>
</comment>
<gene>
    <name evidence="9" type="ORF">GCM10011492_18170</name>
</gene>
<evidence type="ECO:0000256" key="4">
    <source>
        <dbReference type="ARBA" id="ARBA00022692"/>
    </source>
</evidence>
<name>A0A916T3X9_9MICO</name>
<dbReference type="Pfam" id="PF00528">
    <property type="entry name" value="BPD_transp_1"/>
    <property type="match status" value="1"/>
</dbReference>
<evidence type="ECO:0000256" key="5">
    <source>
        <dbReference type="ARBA" id="ARBA00022989"/>
    </source>
</evidence>
<sequence>MTTDWSTLWPTFQTAIWQTLLMAVVTILIGGILGLILGVALFTTRGGGLMENRAVNTVLNVLVNIVRPIPFIIFVTAIAPLTLQAMGSTIGTKAVLFPLVIAATFGVSRIVEQSLVSVDPGVIEAAEAMGAGPWQIVRSVLVPEALGPLILGYTFIFVAVVDMTAIAGAVGGDGLGDFAITYGYHRFDWAVTWIAVAVIIALVQLAQFGGNALARKALRR</sequence>
<reference evidence="9" key="1">
    <citation type="journal article" date="2014" name="Int. J. Syst. Evol. Microbiol.">
        <title>Complete genome sequence of Corynebacterium casei LMG S-19264T (=DSM 44701T), isolated from a smear-ripened cheese.</title>
        <authorList>
            <consortium name="US DOE Joint Genome Institute (JGI-PGF)"/>
            <person name="Walter F."/>
            <person name="Albersmeier A."/>
            <person name="Kalinowski J."/>
            <person name="Ruckert C."/>
        </authorList>
    </citation>
    <scope>NUCLEOTIDE SEQUENCE</scope>
    <source>
        <strain evidence="9">CGMCC 1.15085</strain>
    </source>
</reference>
<reference evidence="9" key="2">
    <citation type="submission" date="2020-09" db="EMBL/GenBank/DDBJ databases">
        <authorList>
            <person name="Sun Q."/>
            <person name="Zhou Y."/>
        </authorList>
    </citation>
    <scope>NUCLEOTIDE SEQUENCE</scope>
    <source>
        <strain evidence="9">CGMCC 1.15085</strain>
    </source>
</reference>
<keyword evidence="6 7" id="KW-0472">Membrane</keyword>
<feature type="domain" description="ABC transmembrane type-1" evidence="8">
    <location>
        <begin position="16"/>
        <end position="206"/>
    </location>
</feature>
<dbReference type="EMBL" id="BMHI01000003">
    <property type="protein sequence ID" value="GGB28323.1"/>
    <property type="molecule type" value="Genomic_DNA"/>
</dbReference>
<evidence type="ECO:0000259" key="8">
    <source>
        <dbReference type="PROSITE" id="PS50928"/>
    </source>
</evidence>
<dbReference type="PANTHER" id="PTHR30450:SF14">
    <property type="entry name" value="TRANSPORTER, PERMEASE PROTEIN, PUTATIVE-RELATED"/>
    <property type="match status" value="1"/>
</dbReference>
<feature type="transmembrane region" description="Helical" evidence="7">
    <location>
        <begin position="20"/>
        <end position="42"/>
    </location>
</feature>
<dbReference type="GO" id="GO:0048473">
    <property type="term" value="P:D-methionine transmembrane transport"/>
    <property type="evidence" value="ECO:0007669"/>
    <property type="project" value="TreeGrafter"/>
</dbReference>
<dbReference type="InterPro" id="IPR000515">
    <property type="entry name" value="MetI-like"/>
</dbReference>
<dbReference type="RefSeq" id="WP_188836708.1">
    <property type="nucleotide sequence ID" value="NZ_BMHI01000003.1"/>
</dbReference>
<proteinExistence type="inferred from homology"/>
<feature type="transmembrane region" description="Helical" evidence="7">
    <location>
        <begin position="85"/>
        <end position="107"/>
    </location>
</feature>
<evidence type="ECO:0000313" key="9">
    <source>
        <dbReference type="EMBL" id="GGB28323.1"/>
    </source>
</evidence>
<dbReference type="InterPro" id="IPR035906">
    <property type="entry name" value="MetI-like_sf"/>
</dbReference>
<evidence type="ECO:0000256" key="2">
    <source>
        <dbReference type="ARBA" id="ARBA00022448"/>
    </source>
</evidence>
<keyword evidence="10" id="KW-1185">Reference proteome</keyword>
<evidence type="ECO:0000256" key="7">
    <source>
        <dbReference type="RuleBase" id="RU363032"/>
    </source>
</evidence>
<keyword evidence="4 7" id="KW-0812">Transmembrane</keyword>
<dbReference type="CDD" id="cd06261">
    <property type="entry name" value="TM_PBP2"/>
    <property type="match status" value="1"/>
</dbReference>
<keyword evidence="3" id="KW-1003">Cell membrane</keyword>
<protein>
    <submittedName>
        <fullName evidence="9">ABC-type transporter, permease component</fullName>
    </submittedName>
</protein>
<dbReference type="InterPro" id="IPR051322">
    <property type="entry name" value="AA_ABC_Transporter_Permease"/>
</dbReference>
<feature type="transmembrane region" description="Helical" evidence="7">
    <location>
        <begin position="54"/>
        <end position="79"/>
    </location>
</feature>
<accession>A0A916T3X9</accession>
<organism evidence="9 10">
    <name type="scientific">Flexivirga endophytica</name>
    <dbReference type="NCBI Taxonomy" id="1849103"/>
    <lineage>
        <taxon>Bacteria</taxon>
        <taxon>Bacillati</taxon>
        <taxon>Actinomycetota</taxon>
        <taxon>Actinomycetes</taxon>
        <taxon>Micrococcales</taxon>
        <taxon>Dermacoccaceae</taxon>
        <taxon>Flexivirga</taxon>
    </lineage>
</organism>
<dbReference type="GO" id="GO:0005886">
    <property type="term" value="C:plasma membrane"/>
    <property type="evidence" value="ECO:0007669"/>
    <property type="project" value="UniProtKB-SubCell"/>
</dbReference>
<evidence type="ECO:0000313" key="10">
    <source>
        <dbReference type="Proteomes" id="UP000636793"/>
    </source>
</evidence>
<dbReference type="Proteomes" id="UP000636793">
    <property type="component" value="Unassembled WGS sequence"/>
</dbReference>
<evidence type="ECO:0000256" key="6">
    <source>
        <dbReference type="ARBA" id="ARBA00023136"/>
    </source>
</evidence>
<keyword evidence="5 7" id="KW-1133">Transmembrane helix</keyword>
<feature type="transmembrane region" description="Helical" evidence="7">
    <location>
        <begin position="190"/>
        <end position="214"/>
    </location>
</feature>
<dbReference type="PROSITE" id="PS50928">
    <property type="entry name" value="ABC_TM1"/>
    <property type="match status" value="1"/>
</dbReference>
<dbReference type="PANTHER" id="PTHR30450">
    <property type="entry name" value="ABC TRANSPORTER PERMEASE"/>
    <property type="match status" value="1"/>
</dbReference>
<feature type="transmembrane region" description="Helical" evidence="7">
    <location>
        <begin position="145"/>
        <end position="170"/>
    </location>
</feature>
<dbReference type="Gene3D" id="1.10.3720.10">
    <property type="entry name" value="MetI-like"/>
    <property type="match status" value="1"/>
</dbReference>
<comment type="caution">
    <text evidence="9">The sequence shown here is derived from an EMBL/GenBank/DDBJ whole genome shotgun (WGS) entry which is preliminary data.</text>
</comment>
<keyword evidence="2 7" id="KW-0813">Transport</keyword>
<evidence type="ECO:0000256" key="1">
    <source>
        <dbReference type="ARBA" id="ARBA00004651"/>
    </source>
</evidence>
<evidence type="ECO:0000256" key="3">
    <source>
        <dbReference type="ARBA" id="ARBA00022475"/>
    </source>
</evidence>
<dbReference type="SUPFAM" id="SSF161098">
    <property type="entry name" value="MetI-like"/>
    <property type="match status" value="1"/>
</dbReference>